<reference evidence="3" key="1">
    <citation type="submission" date="2010-08" db="EMBL/GenBank/DDBJ databases">
        <authorList>
            <consortium name="Caenorhabditis japonica Sequencing Consortium"/>
            <person name="Wilson R.K."/>
        </authorList>
    </citation>
    <scope>NUCLEOTIDE SEQUENCE [LARGE SCALE GENOMIC DNA]</scope>
    <source>
        <strain evidence="3">DF5081</strain>
    </source>
</reference>
<dbReference type="AlphaFoldDB" id="A0A8R1INL7"/>
<proteinExistence type="predicted"/>
<feature type="compositionally biased region" description="Polar residues" evidence="1">
    <location>
        <begin position="46"/>
        <end position="63"/>
    </location>
</feature>
<evidence type="ECO:0000256" key="1">
    <source>
        <dbReference type="SAM" id="MobiDB-lite"/>
    </source>
</evidence>
<feature type="compositionally biased region" description="Basic residues" evidence="1">
    <location>
        <begin position="69"/>
        <end position="86"/>
    </location>
</feature>
<protein>
    <submittedName>
        <fullName evidence="2">Uncharacterized protein</fullName>
    </submittedName>
</protein>
<evidence type="ECO:0000313" key="2">
    <source>
        <dbReference type="EnsemblMetazoa" id="CJA40248.1"/>
    </source>
</evidence>
<dbReference type="EnsemblMetazoa" id="CJA40248.1">
    <property type="protein sequence ID" value="CJA40248.1"/>
    <property type="gene ID" value="WBGene00216096"/>
</dbReference>
<accession>A0A8R1INL7</accession>
<name>A0A8R1INL7_CAEJA</name>
<organism evidence="2 3">
    <name type="scientific">Caenorhabditis japonica</name>
    <dbReference type="NCBI Taxonomy" id="281687"/>
    <lineage>
        <taxon>Eukaryota</taxon>
        <taxon>Metazoa</taxon>
        <taxon>Ecdysozoa</taxon>
        <taxon>Nematoda</taxon>
        <taxon>Chromadorea</taxon>
        <taxon>Rhabditida</taxon>
        <taxon>Rhabditina</taxon>
        <taxon>Rhabditomorpha</taxon>
        <taxon>Rhabditoidea</taxon>
        <taxon>Rhabditidae</taxon>
        <taxon>Peloderinae</taxon>
        <taxon>Caenorhabditis</taxon>
    </lineage>
</organism>
<keyword evidence="3" id="KW-1185">Reference proteome</keyword>
<sequence length="86" mass="9909">MDGWTDGTPLPHRGHERPDEEARVRANREGCQSTRRGRAGAKKPLSANNTFVKRNEAQRSASPRQEEKKKKKKTDGRNKKKTNERR</sequence>
<evidence type="ECO:0000313" key="3">
    <source>
        <dbReference type="Proteomes" id="UP000005237"/>
    </source>
</evidence>
<feature type="compositionally biased region" description="Basic and acidic residues" evidence="1">
    <location>
        <begin position="16"/>
        <end position="28"/>
    </location>
</feature>
<feature type="region of interest" description="Disordered" evidence="1">
    <location>
        <begin position="1"/>
        <end position="86"/>
    </location>
</feature>
<reference evidence="2" key="2">
    <citation type="submission" date="2022-06" db="UniProtKB">
        <authorList>
            <consortium name="EnsemblMetazoa"/>
        </authorList>
    </citation>
    <scope>IDENTIFICATION</scope>
    <source>
        <strain evidence="2">DF5081</strain>
    </source>
</reference>
<dbReference type="Proteomes" id="UP000005237">
    <property type="component" value="Unassembled WGS sequence"/>
</dbReference>